<dbReference type="HOGENOM" id="CLU_2318371_0_0_5"/>
<protein>
    <submittedName>
        <fullName evidence="2">Uncharacterized protein</fullName>
    </submittedName>
</protein>
<evidence type="ECO:0000313" key="3">
    <source>
        <dbReference type="Proteomes" id="UP000001353"/>
    </source>
</evidence>
<feature type="region of interest" description="Disordered" evidence="1">
    <location>
        <begin position="1"/>
        <end position="27"/>
    </location>
</feature>
<feature type="compositionally biased region" description="Polar residues" evidence="1">
    <location>
        <begin position="1"/>
        <end position="12"/>
    </location>
</feature>
<dbReference type="AlphaFoldDB" id="F7ZMM0"/>
<keyword evidence="3" id="KW-1185">Reference proteome</keyword>
<evidence type="ECO:0000313" key="2">
    <source>
        <dbReference type="EMBL" id="AEI96557.1"/>
    </source>
</evidence>
<keyword evidence="2" id="KW-0614">Plasmid</keyword>
<evidence type="ECO:0000256" key="1">
    <source>
        <dbReference type="SAM" id="MobiDB-lite"/>
    </source>
</evidence>
<name>F7ZMM0_ROSLO</name>
<dbReference type="Proteomes" id="UP000001353">
    <property type="component" value="Plasmid pRLO149_63"/>
</dbReference>
<organism evidence="2 3">
    <name type="scientific">Roseobacter litoralis (strain ATCC 49566 / DSM 6996 / JCM 21268 / NBRC 15278 / OCh 149)</name>
    <dbReference type="NCBI Taxonomy" id="391595"/>
    <lineage>
        <taxon>Bacteria</taxon>
        <taxon>Pseudomonadati</taxon>
        <taxon>Pseudomonadota</taxon>
        <taxon>Alphaproteobacteria</taxon>
        <taxon>Rhodobacterales</taxon>
        <taxon>Roseobacteraceae</taxon>
        <taxon>Roseobacter</taxon>
    </lineage>
</organism>
<dbReference type="EMBL" id="CP002626">
    <property type="protein sequence ID" value="AEI96557.1"/>
    <property type="molecule type" value="Genomic_DNA"/>
</dbReference>
<gene>
    <name evidence="2" type="ordered locus">RLO149_p630490</name>
</gene>
<geneLocation type="plasmid" evidence="2 3">
    <name>pRLO149_63</name>
</geneLocation>
<accession>F7ZMM0</accession>
<sequence length="99" mass="10399">MDTFASHSQSLNAPIRSGIPVSPDNNTDLPGLPRALYVGNGGDITARLVDEGTITLTVVPQARCCLCTPCVCTKQARPPPTSWLCGDYICMMGASATLC</sequence>
<reference evidence="2 3" key="1">
    <citation type="journal article" date="2011" name="BMC Genomics">
        <title>Comparative genome analysis and genome-guided physiological analysis of Roseobacter litoralis.</title>
        <authorList>
            <person name="Kalhoefer D."/>
            <person name="Thole S."/>
            <person name="Voget S."/>
            <person name="Lehmann R."/>
            <person name="Liesegang H."/>
            <person name="Wollher A."/>
            <person name="Daniel R."/>
            <person name="Simon M."/>
            <person name="Brinkhoff T."/>
        </authorList>
    </citation>
    <scope>NUCLEOTIDE SEQUENCE [LARGE SCALE GENOMIC DNA]</scope>
    <source>
        <strain evidence="3">ATCC 49566 / DSM 6996 / JCM 21268 / NBRC 15278 / OCh 149</strain>
    </source>
</reference>
<proteinExistence type="predicted"/>
<dbReference type="KEGG" id="rli:RLO149_p630490"/>